<dbReference type="PANTHER" id="PTHR44196:SF1">
    <property type="entry name" value="DEHYDROGENASE_REDUCTASE SDR FAMILY MEMBER 7B"/>
    <property type="match status" value="1"/>
</dbReference>
<dbReference type="Gene3D" id="3.40.50.720">
    <property type="entry name" value="NAD(P)-binding Rossmann-like Domain"/>
    <property type="match status" value="1"/>
</dbReference>
<dbReference type="InterPro" id="IPR002347">
    <property type="entry name" value="SDR_fam"/>
</dbReference>
<dbReference type="SUPFAM" id="SSF51735">
    <property type="entry name" value="NAD(P)-binding Rossmann-fold domains"/>
    <property type="match status" value="1"/>
</dbReference>
<gene>
    <name evidence="4" type="ORF">E2R66_10400</name>
</gene>
<dbReference type="RefSeq" id="WP_133229131.1">
    <property type="nucleotide sequence ID" value="NZ_SOZE01000008.1"/>
</dbReference>
<comment type="similarity">
    <text evidence="1 3">Belongs to the short-chain dehydrogenases/reductases (SDR) family.</text>
</comment>
<dbReference type="InterPro" id="IPR036291">
    <property type="entry name" value="NAD(P)-bd_dom_sf"/>
</dbReference>
<dbReference type="PANTHER" id="PTHR44196">
    <property type="entry name" value="DEHYDROGENASE/REDUCTASE SDR FAMILY MEMBER 7B"/>
    <property type="match status" value="1"/>
</dbReference>
<reference evidence="4 5" key="1">
    <citation type="journal article" date="2017" name="Int. J. Syst. Evol. Microbiol.">
        <title>Mucilaginibacterpsychrotolerans sp. nov., isolated from peatlands.</title>
        <authorList>
            <person name="Deng Y."/>
            <person name="Shen L."/>
            <person name="Xu B."/>
            <person name="Liu Y."/>
            <person name="Gu Z."/>
            <person name="Liu H."/>
            <person name="Zhou Y."/>
        </authorList>
    </citation>
    <scope>NUCLEOTIDE SEQUENCE [LARGE SCALE GENOMIC DNA]</scope>
    <source>
        <strain evidence="4 5">NH7-4</strain>
    </source>
</reference>
<dbReference type="CDD" id="cd05233">
    <property type="entry name" value="SDR_c"/>
    <property type="match status" value="1"/>
</dbReference>
<evidence type="ECO:0000313" key="4">
    <source>
        <dbReference type="EMBL" id="TFF37987.1"/>
    </source>
</evidence>
<dbReference type="AlphaFoldDB" id="A0A4Y8SHH7"/>
<sequence length="235" mass="25750">MSKNALITGATKGMGRAVAIAFAKQGINLSICSRKEQELLDFKAEILQIAPQISVHTLVADVSKRDEVKKFAAFTEKNMGFVDILVNNVGMYKHSFILDDSDDSFQKQIDTNLMPAYELYRFFGKSMVSVGKGHIFNICSIAAINPVVEAGVYSVTKYALLGLNKVMKLEMQPHGVKVTAIIPGSTLTDSWAGMTVDKNRMVMPEDIAEAIVTIYNMSTGANVDEMIVTPKFGQI</sequence>
<dbReference type="PRINTS" id="PR00081">
    <property type="entry name" value="GDHRDH"/>
</dbReference>
<keyword evidence="5" id="KW-1185">Reference proteome</keyword>
<keyword evidence="2" id="KW-0560">Oxidoreductase</keyword>
<dbReference type="Proteomes" id="UP000297540">
    <property type="component" value="Unassembled WGS sequence"/>
</dbReference>
<dbReference type="PRINTS" id="PR00080">
    <property type="entry name" value="SDRFAMILY"/>
</dbReference>
<dbReference type="GO" id="GO:0016491">
    <property type="term" value="F:oxidoreductase activity"/>
    <property type="evidence" value="ECO:0007669"/>
    <property type="project" value="UniProtKB-KW"/>
</dbReference>
<evidence type="ECO:0000256" key="3">
    <source>
        <dbReference type="RuleBase" id="RU000363"/>
    </source>
</evidence>
<comment type="caution">
    <text evidence="4">The sequence shown here is derived from an EMBL/GenBank/DDBJ whole genome shotgun (WGS) entry which is preliminary data.</text>
</comment>
<accession>A0A4Y8SHH7</accession>
<dbReference type="Pfam" id="PF00106">
    <property type="entry name" value="adh_short"/>
    <property type="match status" value="1"/>
</dbReference>
<dbReference type="EMBL" id="SOZE01000008">
    <property type="protein sequence ID" value="TFF37987.1"/>
    <property type="molecule type" value="Genomic_DNA"/>
</dbReference>
<protein>
    <submittedName>
        <fullName evidence="4">SDR family oxidoreductase</fullName>
    </submittedName>
</protein>
<evidence type="ECO:0000256" key="1">
    <source>
        <dbReference type="ARBA" id="ARBA00006484"/>
    </source>
</evidence>
<dbReference type="GO" id="GO:0016020">
    <property type="term" value="C:membrane"/>
    <property type="evidence" value="ECO:0007669"/>
    <property type="project" value="TreeGrafter"/>
</dbReference>
<evidence type="ECO:0000256" key="2">
    <source>
        <dbReference type="ARBA" id="ARBA00023002"/>
    </source>
</evidence>
<dbReference type="OrthoDB" id="9810734at2"/>
<name>A0A4Y8SHH7_9SPHI</name>
<organism evidence="4 5">
    <name type="scientific">Mucilaginibacter psychrotolerans</name>
    <dbReference type="NCBI Taxonomy" id="1524096"/>
    <lineage>
        <taxon>Bacteria</taxon>
        <taxon>Pseudomonadati</taxon>
        <taxon>Bacteroidota</taxon>
        <taxon>Sphingobacteriia</taxon>
        <taxon>Sphingobacteriales</taxon>
        <taxon>Sphingobacteriaceae</taxon>
        <taxon>Mucilaginibacter</taxon>
    </lineage>
</organism>
<proteinExistence type="inferred from homology"/>
<evidence type="ECO:0000313" key="5">
    <source>
        <dbReference type="Proteomes" id="UP000297540"/>
    </source>
</evidence>